<dbReference type="Pfam" id="PF00773">
    <property type="entry name" value="RNB"/>
    <property type="match status" value="1"/>
</dbReference>
<dbReference type="InterPro" id="IPR011805">
    <property type="entry name" value="RNase_R"/>
</dbReference>
<dbReference type="PANTHER" id="PTHR23355:SF9">
    <property type="entry name" value="DIS3-LIKE EXONUCLEASE 2"/>
    <property type="match status" value="1"/>
</dbReference>
<evidence type="ECO:0000256" key="6">
    <source>
        <dbReference type="ARBA" id="ARBA00022839"/>
    </source>
</evidence>
<comment type="function">
    <text evidence="8">3'-5' exoribonuclease that releases 5'-nucleoside monophosphates and is involved in maturation of structured RNAs.</text>
</comment>
<feature type="coiled-coil region" evidence="9">
    <location>
        <begin position="8"/>
        <end position="35"/>
    </location>
</feature>
<dbReference type="NCBIfam" id="TIGR00358">
    <property type="entry name" value="3_prime_RNase"/>
    <property type="match status" value="1"/>
</dbReference>
<keyword evidence="7 8" id="KW-0694">RNA-binding</keyword>
<evidence type="ECO:0000259" key="10">
    <source>
        <dbReference type="PROSITE" id="PS50126"/>
    </source>
</evidence>
<evidence type="ECO:0000256" key="2">
    <source>
        <dbReference type="ARBA" id="ARBA00004496"/>
    </source>
</evidence>
<keyword evidence="12" id="KW-1185">Reference proteome</keyword>
<dbReference type="Pfam" id="PF08206">
    <property type="entry name" value="OB_RNB"/>
    <property type="match status" value="1"/>
</dbReference>
<dbReference type="GO" id="GO:0003723">
    <property type="term" value="F:RNA binding"/>
    <property type="evidence" value="ECO:0007669"/>
    <property type="project" value="UniProtKB-UniRule"/>
</dbReference>
<dbReference type="SMART" id="SM00357">
    <property type="entry name" value="CSP"/>
    <property type="match status" value="2"/>
</dbReference>
<dbReference type="EC" id="3.1.13.1" evidence="8"/>
<evidence type="ECO:0000256" key="4">
    <source>
        <dbReference type="ARBA" id="ARBA00022722"/>
    </source>
</evidence>
<dbReference type="HAMAP" id="MF_01895">
    <property type="entry name" value="RNase_R"/>
    <property type="match status" value="1"/>
</dbReference>
<dbReference type="AlphaFoldDB" id="A0A4D7JLD5"/>
<dbReference type="PROSITE" id="PS01175">
    <property type="entry name" value="RIBONUCLEASE_II"/>
    <property type="match status" value="1"/>
</dbReference>
<dbReference type="InterPro" id="IPR011129">
    <property type="entry name" value="CSD"/>
</dbReference>
<reference evidence="11 12" key="1">
    <citation type="submission" date="2018-04" db="EMBL/GenBank/DDBJ databases">
        <title>Complete genome uncultured novel isolate.</title>
        <authorList>
            <person name="Merlino G."/>
        </authorList>
    </citation>
    <scope>NUCLEOTIDE SEQUENCE [LARGE SCALE GENOMIC DNA]</scope>
    <source>
        <strain evidence="12">R1DC9</strain>
    </source>
</reference>
<dbReference type="Pfam" id="PF00575">
    <property type="entry name" value="S1"/>
    <property type="match status" value="1"/>
</dbReference>
<sequence>MSRKRKGKSNKRSKKKRTKDNIEFYKNKILQLLNSNSGKAFTEKQIARKTGADNKKARAMVVHALVDLELDEKIRETGKGYYTSIFEGELLTGKVDFVNPRFGFIVVEGEDDDIKVSSRDMGQALDGDEVEVQVFKEGVDGRNPEGRVVQIIKRSRMEFVGRLDMGDRFAFVIPDNKRMHTDIFVHKGKLKGARDNDKVIVRIVSWPEGEKSPIGEVVNILGKAGDNTAEMHSIMAEFGLPFEFEEKIIEAADKIPGEITNDEIARRRDFRDTTTFTIDPADAKDFDDALSFVDLGNGMFEIGVHIADVSHYVTPDSILDKEAFSRATSVYLVDRTIPMLPERLSNDLCSLRPNEDRLTFSATFKMNAEGDVKEKWFGRGVIHSDKRFAYEDAQELIEGKDGEFAHEVRTLNNIAKELKQKRYNKGAINFETVEVKFKLDEEGKPLGVIPKVRKDAHKMIEEFMLLANKSVAEKVYHKKKGNDKLTFVYRTHDNPDPDRLETFSKFAGRFGHKLNLNSDNIAKAMNSLMDDIEGKPEQNILESLAIRTMAKAIYTTEPKGHFGLAFDHYTHFTSPIRRYPDVMVHRLLQRYLDDQESAEKGLYENRCRHSSEMERRSTEAERASIKYKQVEYMSDHIGEDFEGIVSGVTDWGVYIEIVDTACEGMIRVSDLEDDYYEFDEKNMRLIGQRNKRIITLGDKLQVKVVRTDLDKRNIDLELVNND</sequence>
<name>A0A4D7JLD5_9BACT</name>
<keyword evidence="9" id="KW-0175">Coiled coil</keyword>
<dbReference type="GO" id="GO:0008859">
    <property type="term" value="F:exoribonuclease II activity"/>
    <property type="evidence" value="ECO:0007669"/>
    <property type="project" value="UniProtKB-UniRule"/>
</dbReference>
<comment type="catalytic activity">
    <reaction evidence="1 8">
        <text>Exonucleolytic cleavage in the 3'- to 5'-direction to yield nucleoside 5'-phosphates.</text>
        <dbReference type="EC" id="3.1.13.1"/>
    </reaction>
</comment>
<dbReference type="InterPro" id="IPR012340">
    <property type="entry name" value="NA-bd_OB-fold"/>
</dbReference>
<evidence type="ECO:0000256" key="3">
    <source>
        <dbReference type="ARBA" id="ARBA00022490"/>
    </source>
</evidence>
<dbReference type="InterPro" id="IPR013223">
    <property type="entry name" value="RNase_B_OB_dom"/>
</dbReference>
<dbReference type="EMBL" id="CP028923">
    <property type="protein sequence ID" value="QCK13352.1"/>
    <property type="molecule type" value="Genomic_DNA"/>
</dbReference>
<dbReference type="KEGG" id="fpf:DCC35_00595"/>
<organism evidence="11 12">
    <name type="scientific">Mangrovivirga cuniculi</name>
    <dbReference type="NCBI Taxonomy" id="2715131"/>
    <lineage>
        <taxon>Bacteria</taxon>
        <taxon>Pseudomonadati</taxon>
        <taxon>Bacteroidota</taxon>
        <taxon>Cytophagia</taxon>
        <taxon>Cytophagales</taxon>
        <taxon>Mangrovivirgaceae</taxon>
        <taxon>Mangrovivirga</taxon>
    </lineage>
</organism>
<dbReference type="InterPro" id="IPR001900">
    <property type="entry name" value="RNase_II/R"/>
</dbReference>
<protein>
    <recommendedName>
        <fullName evidence="8">Ribonuclease R</fullName>
        <shortName evidence="8">RNase R</shortName>
        <ecNumber evidence="8">3.1.13.1</ecNumber>
    </recommendedName>
</protein>
<keyword evidence="5 8" id="KW-0378">Hydrolase</keyword>
<dbReference type="InterPro" id="IPR040476">
    <property type="entry name" value="CSD2"/>
</dbReference>
<dbReference type="SUPFAM" id="SSF50249">
    <property type="entry name" value="Nucleic acid-binding proteins"/>
    <property type="match status" value="4"/>
</dbReference>
<dbReference type="GO" id="GO:0005829">
    <property type="term" value="C:cytosol"/>
    <property type="evidence" value="ECO:0007669"/>
    <property type="project" value="UniProtKB-ARBA"/>
</dbReference>
<dbReference type="InterPro" id="IPR050180">
    <property type="entry name" value="RNR_Ribonuclease"/>
</dbReference>
<dbReference type="PANTHER" id="PTHR23355">
    <property type="entry name" value="RIBONUCLEASE"/>
    <property type="match status" value="1"/>
</dbReference>
<evidence type="ECO:0000256" key="9">
    <source>
        <dbReference type="SAM" id="Coils"/>
    </source>
</evidence>
<accession>A0A4D7JLD5</accession>
<keyword evidence="6 8" id="KW-0269">Exonuclease</keyword>
<dbReference type="Pfam" id="PF17876">
    <property type="entry name" value="CSD2"/>
    <property type="match status" value="1"/>
</dbReference>
<comment type="subcellular location">
    <subcellularLocation>
        <location evidence="2 8">Cytoplasm</location>
    </subcellularLocation>
</comment>
<dbReference type="Gene3D" id="2.40.50.140">
    <property type="entry name" value="Nucleic acid-binding proteins"/>
    <property type="match status" value="3"/>
</dbReference>
<comment type="similarity">
    <text evidence="8">Belongs to the RNR ribonuclease family. RNase R subfamily.</text>
</comment>
<dbReference type="CDD" id="cd04471">
    <property type="entry name" value="S1_RNase_R"/>
    <property type="match status" value="1"/>
</dbReference>
<dbReference type="Proteomes" id="UP000298616">
    <property type="component" value="Chromosome"/>
</dbReference>
<dbReference type="InterPro" id="IPR022966">
    <property type="entry name" value="RNase_II/R_CS"/>
</dbReference>
<dbReference type="GO" id="GO:0006402">
    <property type="term" value="P:mRNA catabolic process"/>
    <property type="evidence" value="ECO:0007669"/>
    <property type="project" value="TreeGrafter"/>
</dbReference>
<evidence type="ECO:0000313" key="11">
    <source>
        <dbReference type="EMBL" id="QCK13352.1"/>
    </source>
</evidence>
<dbReference type="InterPro" id="IPR004476">
    <property type="entry name" value="RNase_II/RNase_R"/>
</dbReference>
<dbReference type="SMART" id="SM00955">
    <property type="entry name" value="RNB"/>
    <property type="match status" value="1"/>
</dbReference>
<feature type="domain" description="S1 motif" evidence="10">
    <location>
        <begin position="638"/>
        <end position="719"/>
    </location>
</feature>
<dbReference type="SMART" id="SM00316">
    <property type="entry name" value="S1"/>
    <property type="match status" value="2"/>
</dbReference>
<gene>
    <name evidence="8 11" type="primary">rnr</name>
    <name evidence="11" type="ORF">DCC35_00595</name>
</gene>
<evidence type="ECO:0000256" key="1">
    <source>
        <dbReference type="ARBA" id="ARBA00001849"/>
    </source>
</evidence>
<dbReference type="RefSeq" id="WP_137088947.1">
    <property type="nucleotide sequence ID" value="NZ_CP028923.1"/>
</dbReference>
<evidence type="ECO:0000256" key="5">
    <source>
        <dbReference type="ARBA" id="ARBA00022801"/>
    </source>
</evidence>
<proteinExistence type="inferred from homology"/>
<dbReference type="NCBIfam" id="TIGR02063">
    <property type="entry name" value="RNase_R"/>
    <property type="match status" value="1"/>
</dbReference>
<keyword evidence="3 8" id="KW-0963">Cytoplasm</keyword>
<keyword evidence="4 8" id="KW-0540">Nuclease</keyword>
<evidence type="ECO:0000313" key="12">
    <source>
        <dbReference type="Proteomes" id="UP000298616"/>
    </source>
</evidence>
<evidence type="ECO:0000256" key="7">
    <source>
        <dbReference type="ARBA" id="ARBA00022884"/>
    </source>
</evidence>
<dbReference type="InterPro" id="IPR003029">
    <property type="entry name" value="S1_domain"/>
</dbReference>
<dbReference type="OrthoDB" id="9764149at2"/>
<evidence type="ECO:0000256" key="8">
    <source>
        <dbReference type="HAMAP-Rule" id="MF_01895"/>
    </source>
</evidence>
<dbReference type="PROSITE" id="PS50126">
    <property type="entry name" value="S1"/>
    <property type="match status" value="1"/>
</dbReference>